<dbReference type="InterPro" id="IPR011990">
    <property type="entry name" value="TPR-like_helical_dom_sf"/>
</dbReference>
<dbReference type="SUPFAM" id="SSF81901">
    <property type="entry name" value="HCP-like"/>
    <property type="match status" value="1"/>
</dbReference>
<dbReference type="InterPro" id="IPR000719">
    <property type="entry name" value="Prot_kinase_dom"/>
</dbReference>
<evidence type="ECO:0000256" key="3">
    <source>
        <dbReference type="PROSITE-ProRule" id="PRU00339"/>
    </source>
</evidence>
<dbReference type="GO" id="GO:0004672">
    <property type="term" value="F:protein kinase activity"/>
    <property type="evidence" value="ECO:0007669"/>
    <property type="project" value="InterPro"/>
</dbReference>
<dbReference type="GO" id="GO:0005783">
    <property type="term" value="C:endoplasmic reticulum"/>
    <property type="evidence" value="ECO:0007669"/>
    <property type="project" value="TreeGrafter"/>
</dbReference>
<dbReference type="PROSITE" id="PS50005">
    <property type="entry name" value="TPR"/>
    <property type="match status" value="5"/>
</dbReference>
<dbReference type="Proteomes" id="UP000009168">
    <property type="component" value="Unassembled WGS sequence"/>
</dbReference>
<dbReference type="SMART" id="SM00220">
    <property type="entry name" value="S_TKc"/>
    <property type="match status" value="1"/>
</dbReference>
<dbReference type="GO" id="GO:0035269">
    <property type="term" value="P:protein O-linked glycosylation via mannose"/>
    <property type="evidence" value="ECO:0007669"/>
    <property type="project" value="TreeGrafter"/>
</dbReference>
<accession>I7MGI3</accession>
<name>I7MGI3_TETTS</name>
<dbReference type="Gene3D" id="3.30.200.20">
    <property type="entry name" value="Phosphorylase Kinase, domain 1"/>
    <property type="match status" value="1"/>
</dbReference>
<dbReference type="PANTHER" id="PTHR44227:SF3">
    <property type="entry name" value="PROTEIN O-MANNOSYL-TRANSFERASE TMTC4"/>
    <property type="match status" value="1"/>
</dbReference>
<gene>
    <name evidence="5" type="ORF">TTHERM_00486430</name>
</gene>
<feature type="repeat" description="TPR" evidence="3">
    <location>
        <begin position="471"/>
        <end position="504"/>
    </location>
</feature>
<feature type="domain" description="Protein kinase" evidence="4">
    <location>
        <begin position="24"/>
        <end position="236"/>
    </location>
</feature>
<dbReference type="Pfam" id="PF00069">
    <property type="entry name" value="Pkinase"/>
    <property type="match status" value="1"/>
</dbReference>
<protein>
    <submittedName>
        <fullName evidence="5">Tetratricopeptide repeat protein</fullName>
    </submittedName>
</protein>
<dbReference type="InterPro" id="IPR052346">
    <property type="entry name" value="O-mannosyl-transferase_TMTC"/>
</dbReference>
<dbReference type="Pfam" id="PF13181">
    <property type="entry name" value="TPR_8"/>
    <property type="match status" value="3"/>
</dbReference>
<dbReference type="GO" id="GO:0000030">
    <property type="term" value="F:mannosyltransferase activity"/>
    <property type="evidence" value="ECO:0007669"/>
    <property type="project" value="TreeGrafter"/>
</dbReference>
<dbReference type="KEGG" id="tet:TTHERM_00486430"/>
<keyword evidence="2 3" id="KW-0802">TPR repeat</keyword>
<dbReference type="eggNOG" id="KOG1155">
    <property type="taxonomic scope" value="Eukaryota"/>
</dbReference>
<dbReference type="AlphaFoldDB" id="I7MGI3"/>
<dbReference type="OrthoDB" id="10006270at2759"/>
<evidence type="ECO:0000256" key="1">
    <source>
        <dbReference type="ARBA" id="ARBA00022737"/>
    </source>
</evidence>
<keyword evidence="1" id="KW-0677">Repeat</keyword>
<sequence>MDSNNALIESAFNQFNIDSYVFALNKEFIIAKTQRSIIYLCSQVNSTFKNVQVALKVFYQSRSQLELTIKAHKIFPKLNECEYLVNHYAIGVINNILAICMDFIQGSTIDYMVKNRILTKNQLKEALKCYMKAVQYLNTKNIQHSNIKCSNLFVTNKNKPIIGCIQVSDEKASTSNFYEYGWVLIQLFGGYEDVDINQLKKEHKRKKYQNEQFPEEFIAILNDLILYQQISDEDILIKEQENVVKRFNDLLDKDSSFDSFIEKYTKPNESLKQQTIRISPLNRKAIQNQKSYFINTALVDQKDLIKAEGYFQEGQITKASQEFSKIINKTKWLDATPIYNLAYLQFQEKDYEEAIKLFKISIKLNPMYSSAYNLIGCTYDEIDQCKKSLKYYKKSIQLAKNSGNFLNNIGIYYFKQMKYKISLQYITRALELEPEDDRIHGNLGMNYLKLKKYKQAKYHLKKQIQINPKTRSGYYSLAILYKIIDKIQKSIYYFKKHSEVNPDSTNAINKIIDAFNKQILTEETSLKQFQKVT</sequence>
<dbReference type="Gene3D" id="1.25.40.10">
    <property type="entry name" value="Tetratricopeptide repeat domain"/>
    <property type="match status" value="2"/>
</dbReference>
<dbReference type="SUPFAM" id="SSF56112">
    <property type="entry name" value="Protein kinase-like (PK-like)"/>
    <property type="match status" value="1"/>
</dbReference>
<dbReference type="InterPro" id="IPR019734">
    <property type="entry name" value="TPR_rpt"/>
</dbReference>
<dbReference type="InterPro" id="IPR011009">
    <property type="entry name" value="Kinase-like_dom_sf"/>
</dbReference>
<dbReference type="EMBL" id="GG662587">
    <property type="protein sequence ID" value="EAR85192.2"/>
    <property type="molecule type" value="Genomic_DNA"/>
</dbReference>
<dbReference type="GeneID" id="7846927"/>
<reference evidence="6" key="1">
    <citation type="journal article" date="2006" name="PLoS Biol.">
        <title>Macronuclear genome sequence of the ciliate Tetrahymena thermophila, a model eukaryote.</title>
        <authorList>
            <person name="Eisen J.A."/>
            <person name="Coyne R.S."/>
            <person name="Wu M."/>
            <person name="Wu D."/>
            <person name="Thiagarajan M."/>
            <person name="Wortman J.R."/>
            <person name="Badger J.H."/>
            <person name="Ren Q."/>
            <person name="Amedeo P."/>
            <person name="Jones K.M."/>
            <person name="Tallon L.J."/>
            <person name="Delcher A.L."/>
            <person name="Salzberg S.L."/>
            <person name="Silva J.C."/>
            <person name="Haas B.J."/>
            <person name="Majoros W.H."/>
            <person name="Farzad M."/>
            <person name="Carlton J.M."/>
            <person name="Smith R.K. Jr."/>
            <person name="Garg J."/>
            <person name="Pearlman R.E."/>
            <person name="Karrer K.M."/>
            <person name="Sun L."/>
            <person name="Manning G."/>
            <person name="Elde N.C."/>
            <person name="Turkewitz A.P."/>
            <person name="Asai D.J."/>
            <person name="Wilkes D.E."/>
            <person name="Wang Y."/>
            <person name="Cai H."/>
            <person name="Collins K."/>
            <person name="Stewart B.A."/>
            <person name="Lee S.R."/>
            <person name="Wilamowska K."/>
            <person name="Weinberg Z."/>
            <person name="Ruzzo W.L."/>
            <person name="Wloga D."/>
            <person name="Gaertig J."/>
            <person name="Frankel J."/>
            <person name="Tsao C.-C."/>
            <person name="Gorovsky M.A."/>
            <person name="Keeling P.J."/>
            <person name="Waller R.F."/>
            <person name="Patron N.J."/>
            <person name="Cherry J.M."/>
            <person name="Stover N.A."/>
            <person name="Krieger C.J."/>
            <person name="del Toro C."/>
            <person name="Ryder H.F."/>
            <person name="Williamson S.C."/>
            <person name="Barbeau R.A."/>
            <person name="Hamilton E.P."/>
            <person name="Orias E."/>
        </authorList>
    </citation>
    <scope>NUCLEOTIDE SEQUENCE [LARGE SCALE GENOMIC DNA]</scope>
    <source>
        <strain evidence="6">SB210</strain>
    </source>
</reference>
<dbReference type="GO" id="GO:0005524">
    <property type="term" value="F:ATP binding"/>
    <property type="evidence" value="ECO:0007669"/>
    <property type="project" value="InterPro"/>
</dbReference>
<proteinExistence type="predicted"/>
<dbReference type="HOGENOM" id="CLU_545756_0_0_1"/>
<organism evidence="5 6">
    <name type="scientific">Tetrahymena thermophila (strain SB210)</name>
    <dbReference type="NCBI Taxonomy" id="312017"/>
    <lineage>
        <taxon>Eukaryota</taxon>
        <taxon>Sar</taxon>
        <taxon>Alveolata</taxon>
        <taxon>Ciliophora</taxon>
        <taxon>Intramacronucleata</taxon>
        <taxon>Oligohymenophorea</taxon>
        <taxon>Hymenostomatida</taxon>
        <taxon>Tetrahymenina</taxon>
        <taxon>Tetrahymenidae</taxon>
        <taxon>Tetrahymena</taxon>
    </lineage>
</organism>
<feature type="repeat" description="TPR" evidence="3">
    <location>
        <begin position="369"/>
        <end position="402"/>
    </location>
</feature>
<feature type="repeat" description="TPR" evidence="3">
    <location>
        <begin position="437"/>
        <end position="470"/>
    </location>
</feature>
<dbReference type="RefSeq" id="XP_001032855.2">
    <property type="nucleotide sequence ID" value="XM_001032855.3"/>
</dbReference>
<keyword evidence="6" id="KW-1185">Reference proteome</keyword>
<dbReference type="InParanoid" id="I7MGI3"/>
<dbReference type="STRING" id="312017.I7MGI3"/>
<feature type="repeat" description="TPR" evidence="3">
    <location>
        <begin position="403"/>
        <end position="436"/>
    </location>
</feature>
<dbReference type="SMART" id="SM00028">
    <property type="entry name" value="TPR"/>
    <property type="match status" value="5"/>
</dbReference>
<evidence type="ECO:0000313" key="6">
    <source>
        <dbReference type="Proteomes" id="UP000009168"/>
    </source>
</evidence>
<evidence type="ECO:0000313" key="5">
    <source>
        <dbReference type="EMBL" id="EAR85192.2"/>
    </source>
</evidence>
<dbReference type="PANTHER" id="PTHR44227">
    <property type="match status" value="1"/>
</dbReference>
<dbReference type="Gene3D" id="1.10.510.10">
    <property type="entry name" value="Transferase(Phosphotransferase) domain 1"/>
    <property type="match status" value="1"/>
</dbReference>
<evidence type="ECO:0000259" key="4">
    <source>
        <dbReference type="SMART" id="SM00220"/>
    </source>
</evidence>
<dbReference type="GO" id="GO:0030968">
    <property type="term" value="P:endoplasmic reticulum unfolded protein response"/>
    <property type="evidence" value="ECO:0007669"/>
    <property type="project" value="TreeGrafter"/>
</dbReference>
<feature type="repeat" description="TPR" evidence="3">
    <location>
        <begin position="335"/>
        <end position="368"/>
    </location>
</feature>
<evidence type="ECO:0000256" key="2">
    <source>
        <dbReference type="ARBA" id="ARBA00022803"/>
    </source>
</evidence>